<dbReference type="Proteomes" id="UP000294145">
    <property type="component" value="Unassembled WGS sequence"/>
</dbReference>
<feature type="region of interest" description="Disordered" evidence="3">
    <location>
        <begin position="108"/>
        <end position="133"/>
    </location>
</feature>
<dbReference type="Pfam" id="PF13174">
    <property type="entry name" value="TPR_6"/>
    <property type="match status" value="1"/>
</dbReference>
<keyword evidence="1" id="KW-0131">Cell cycle</keyword>
<evidence type="ECO:0000313" key="10">
    <source>
        <dbReference type="Proteomes" id="UP000323819"/>
    </source>
</evidence>
<dbReference type="EMBL" id="VSIJ01000033">
    <property type="protein sequence ID" value="TXX65458.1"/>
    <property type="molecule type" value="Genomic_DNA"/>
</dbReference>
<dbReference type="InterPro" id="IPR019734">
    <property type="entry name" value="TPR_rpt"/>
</dbReference>
<dbReference type="EMBL" id="SISP01000006">
    <property type="protein sequence ID" value="TBM44403.1"/>
    <property type="molecule type" value="Genomic_DNA"/>
</dbReference>
<evidence type="ECO:0000256" key="3">
    <source>
        <dbReference type="SAM" id="MobiDB-lite"/>
    </source>
</evidence>
<dbReference type="GO" id="GO:0043093">
    <property type="term" value="P:FtsZ-dependent cytokinesis"/>
    <property type="evidence" value="ECO:0007669"/>
    <property type="project" value="UniProtKB-UniRule"/>
</dbReference>
<dbReference type="GO" id="GO:0070206">
    <property type="term" value="P:protein trimerization"/>
    <property type="evidence" value="ECO:0007669"/>
    <property type="project" value="InterPro"/>
</dbReference>
<evidence type="ECO:0000259" key="4">
    <source>
        <dbReference type="Pfam" id="PF16331"/>
    </source>
</evidence>
<dbReference type="GO" id="GO:0030288">
    <property type="term" value="C:outer membrane-bounded periplasmic space"/>
    <property type="evidence" value="ECO:0007669"/>
    <property type="project" value="UniProtKB-UniRule"/>
</dbReference>
<dbReference type="InterPro" id="IPR032519">
    <property type="entry name" value="YbgF_tri"/>
</dbReference>
<dbReference type="Pfam" id="PF16331">
    <property type="entry name" value="TolA_bind_tri"/>
    <property type="match status" value="1"/>
</dbReference>
<comment type="similarity">
    <text evidence="1">Belongs to the CpoB family.</text>
</comment>
<evidence type="ECO:0000256" key="1">
    <source>
        <dbReference type="HAMAP-Rule" id="MF_02066"/>
    </source>
</evidence>
<dbReference type="PROSITE" id="PS50005">
    <property type="entry name" value="TPR"/>
    <property type="match status" value="1"/>
</dbReference>
<gene>
    <name evidence="6" type="primary">ybgF</name>
    <name evidence="1" type="synonym">cpoB</name>
    <name evidence="5" type="ORF">EYB64_05880</name>
    <name evidence="6" type="ORF">FLM02_17860</name>
    <name evidence="7" type="ORF">FXF03_13490</name>
</gene>
<sequence length="254" mass="28144" precursor="true">MFSNLKHVVMLMLLASAASYALAAPAPVSDLGSNVSGGSRSSEIERLERLLESRNLVQLQMQKQLDDMALEVNELRGQIEKNNYDMQQMLQRQRELFVELDRVRGEMKSPSSAAGQLPTSSNDEAAQGTFSSDANEQAAYQNAVDLILKKRDYAGAIAAFQKFQTDYPNSTFSANAHYWLGQLYFAKKEDKEAAKSFAAVVSDKGSNKRADALVKLGDIAKRNNNAEQARKFYQQAVDEYPDSASAKIAKENLK</sequence>
<feature type="compositionally biased region" description="Polar residues" evidence="3">
    <location>
        <begin position="109"/>
        <end position="133"/>
    </location>
</feature>
<feature type="repeat" description="TPR" evidence="2">
    <location>
        <begin position="210"/>
        <end position="243"/>
    </location>
</feature>
<dbReference type="Gene3D" id="1.20.5.110">
    <property type="match status" value="1"/>
</dbReference>
<dbReference type="SUPFAM" id="SSF48452">
    <property type="entry name" value="TPR-like"/>
    <property type="match status" value="1"/>
</dbReference>
<dbReference type="Pfam" id="PF13432">
    <property type="entry name" value="TPR_16"/>
    <property type="match status" value="1"/>
</dbReference>
<keyword evidence="2" id="KW-0802">TPR repeat</keyword>
<evidence type="ECO:0000313" key="8">
    <source>
        <dbReference type="Proteomes" id="UP000294145"/>
    </source>
</evidence>
<feature type="domain" description="YbgF trimerisation" evidence="4">
    <location>
        <begin position="42"/>
        <end position="113"/>
    </location>
</feature>
<dbReference type="KEGG" id="vcz:VAB027_2476"/>
<dbReference type="InterPro" id="IPR011990">
    <property type="entry name" value="TPR-like_helical_dom_sf"/>
</dbReference>
<comment type="caution">
    <text evidence="6">The sequence shown here is derived from an EMBL/GenBank/DDBJ whole genome shotgun (WGS) entry which is preliminary data.</text>
</comment>
<protein>
    <recommendedName>
        <fullName evidence="1">Cell division coordinator CpoB</fullName>
    </recommendedName>
</protein>
<feature type="chain" id="PRO_5015204683" description="Cell division coordinator CpoB" evidence="1">
    <location>
        <begin position="24"/>
        <end position="254"/>
    </location>
</feature>
<evidence type="ECO:0000256" key="2">
    <source>
        <dbReference type="PROSITE-ProRule" id="PRU00339"/>
    </source>
</evidence>
<dbReference type="Gene3D" id="1.25.40.10">
    <property type="entry name" value="Tetratricopeptide repeat domain"/>
    <property type="match status" value="1"/>
</dbReference>
<dbReference type="InterPro" id="IPR034706">
    <property type="entry name" value="CpoB"/>
</dbReference>
<feature type="signal peptide" evidence="1">
    <location>
        <begin position="1"/>
        <end position="23"/>
    </location>
</feature>
<dbReference type="RefSeq" id="WP_000492450.1">
    <property type="nucleotide sequence ID" value="NZ_AP024967.1"/>
</dbReference>
<dbReference type="Proteomes" id="UP000323819">
    <property type="component" value="Unassembled WGS sequence"/>
</dbReference>
<organism evidence="6 9">
    <name type="scientific">Vibrio cholerae</name>
    <dbReference type="NCBI Taxonomy" id="666"/>
    <lineage>
        <taxon>Bacteria</taxon>
        <taxon>Pseudomonadati</taxon>
        <taxon>Pseudomonadota</taxon>
        <taxon>Gammaproteobacteria</taxon>
        <taxon>Vibrionales</taxon>
        <taxon>Vibrionaceae</taxon>
        <taxon>Vibrio</taxon>
    </lineage>
</organism>
<comment type="subcellular location">
    <subcellularLocation>
        <location evidence="1">Periplasm</location>
    </subcellularLocation>
</comment>
<reference evidence="7 10" key="2">
    <citation type="submission" date="2019-06" db="EMBL/GenBank/DDBJ databases">
        <title>Vibrio cholerae phylogeny based on whole-genome sequencing reveals genetic diversity and population strucutre.</title>
        <authorList>
            <person name="Zhiqiu Y."/>
            <person name="Bin L."/>
            <person name="Lingyan J."/>
        </authorList>
    </citation>
    <scope>NUCLEOTIDE SEQUENCE [LARGE SCALE GENOMIC DNA]</scope>
    <source>
        <strain evidence="7 10">N2814</strain>
    </source>
</reference>
<reference evidence="5 8" key="1">
    <citation type="submission" date="2019-02" db="EMBL/GenBank/DDBJ databases">
        <title>Genomic plasticity associated with the antimicrobial resistance in Vibrio cholerae.</title>
        <authorList>
            <person name="Verma J."/>
            <person name="Bag S."/>
            <person name="Saha B."/>
            <person name="Kumar P."/>
            <person name="Ghosh T.S."/>
            <person name="Dayal M."/>
            <person name="Senapati T."/>
            <person name="Mehra S."/>
            <person name="Dey P."/>
            <person name="Desigamani A."/>
            <person name="Kumar D."/>
            <person name="Rana P."/>
            <person name="Kumar B."/>
            <person name="Maiti T.K."/>
            <person name="Sharma N.C."/>
            <person name="Bhadra R.K."/>
            <person name="Mutreja A."/>
            <person name="Nair G.B."/>
            <person name="Ramamurthy T."/>
            <person name="Das B."/>
        </authorList>
    </citation>
    <scope>NUCLEOTIDE SEQUENCE [LARGE SCALE GENOMIC DNA]</scope>
    <source>
        <strain evidence="5 8">IDH06781</strain>
    </source>
</reference>
<keyword evidence="1" id="KW-0574">Periplasm</keyword>
<dbReference type="EMBL" id="VIOS01000120">
    <property type="protein sequence ID" value="TQP09098.1"/>
    <property type="molecule type" value="Genomic_DNA"/>
</dbReference>
<name>A0A0E4GGV5_VIBCL</name>
<accession>A0A0E4GGV5</accession>
<reference evidence="6 9" key="3">
    <citation type="submission" date="2019-07" db="EMBL/GenBank/DDBJ databases">
        <title>Phenotypic and genotypic antimicrobial resistance traits of Vibrio cholerae non-O1/non-O139 isolated from a large Austrian lake frequently associated with cases of infection.</title>
        <authorList>
            <person name="Lepuschitz S."/>
            <person name="Baron S."/>
            <person name="Larvor E."/>
            <person name="Granier S."/>
            <person name="Pretzer C."/>
            <person name="Mach R.L."/>
            <person name="Farnleitner A.H."/>
            <person name="Ruppitsch W."/>
            <person name="Pleininger S."/>
            <person name="Indra A."/>
            <person name="Kirschner A.K.T."/>
        </authorList>
    </citation>
    <scope>NUCLEOTIDE SEQUENCE [LARGE SCALE GENOMIC DNA]</scope>
    <source>
        <strain evidence="6 9">A12JL36W90</strain>
    </source>
</reference>
<evidence type="ECO:0000313" key="7">
    <source>
        <dbReference type="EMBL" id="TXX65458.1"/>
    </source>
</evidence>
<dbReference type="InterPro" id="IPR014162">
    <property type="entry name" value="CpoB_C"/>
</dbReference>
<dbReference type="NCBIfam" id="TIGR02795">
    <property type="entry name" value="tol_pal_ybgF"/>
    <property type="match status" value="1"/>
</dbReference>
<evidence type="ECO:0000313" key="9">
    <source>
        <dbReference type="Proteomes" id="UP000319979"/>
    </source>
</evidence>
<evidence type="ECO:0000313" key="6">
    <source>
        <dbReference type="EMBL" id="TQP09098.1"/>
    </source>
</evidence>
<keyword evidence="1" id="KW-0132">Cell division</keyword>
<evidence type="ECO:0000313" key="5">
    <source>
        <dbReference type="EMBL" id="TBM44403.1"/>
    </source>
</evidence>
<keyword evidence="1" id="KW-0732">Signal</keyword>
<dbReference type="HAMAP" id="MF_02066">
    <property type="entry name" value="CpoB"/>
    <property type="match status" value="1"/>
</dbReference>
<comment type="function">
    <text evidence="1">Mediates coordination of peptidoglycan synthesis and outer membrane constriction during cell division.</text>
</comment>
<proteinExistence type="inferred from homology"/>
<dbReference type="Proteomes" id="UP000319979">
    <property type="component" value="Unassembled WGS sequence"/>
</dbReference>
<dbReference type="AlphaFoldDB" id="A0A0E4GGV5"/>